<evidence type="ECO:0000256" key="2">
    <source>
        <dbReference type="SAM" id="SignalP"/>
    </source>
</evidence>
<feature type="chain" id="PRO_5008092233" description="Energy transducer TonB" evidence="2">
    <location>
        <begin position="24"/>
        <end position="186"/>
    </location>
</feature>
<feature type="region of interest" description="Disordered" evidence="1">
    <location>
        <begin position="108"/>
        <end position="136"/>
    </location>
</feature>
<evidence type="ECO:0008006" key="5">
    <source>
        <dbReference type="Google" id="ProtNLM"/>
    </source>
</evidence>
<comment type="caution">
    <text evidence="3">The sequence shown here is derived from an EMBL/GenBank/DDBJ whole genome shotgun (WGS) entry which is preliminary data.</text>
</comment>
<dbReference type="Proteomes" id="UP000078543">
    <property type="component" value="Unassembled WGS sequence"/>
</dbReference>
<feature type="compositionally biased region" description="Basic and acidic residues" evidence="1">
    <location>
        <begin position="48"/>
        <end position="69"/>
    </location>
</feature>
<evidence type="ECO:0000313" key="4">
    <source>
        <dbReference type="Proteomes" id="UP000078543"/>
    </source>
</evidence>
<accession>A0A178MTN4</accession>
<feature type="region of interest" description="Disordered" evidence="1">
    <location>
        <begin position="48"/>
        <end position="92"/>
    </location>
</feature>
<dbReference type="AlphaFoldDB" id="A0A178MTN4"/>
<dbReference type="RefSeq" id="WP_068499018.1">
    <property type="nucleotide sequence ID" value="NZ_LWQU01000127.1"/>
</dbReference>
<protein>
    <recommendedName>
        <fullName evidence="5">Energy transducer TonB</fullName>
    </recommendedName>
</protein>
<feature type="signal peptide" evidence="2">
    <location>
        <begin position="1"/>
        <end position="23"/>
    </location>
</feature>
<sequence>MNHTALKSAVILACLSAAIPARASDDVPEFLKVIGNFVKDGLGPARTAEDVMREERERTAARPEAKPRAQPEPAPVVAQPAPAAPTPEPIAAQQPVRVAAIAAPVAATVAPPPPPPRKTEVSLPAPVPPPPARPAELKPKTIAVAPQPPAEPLTTRIAATATLDQAMRLGGPATLYSQRIKPPVRN</sequence>
<dbReference type="EMBL" id="LWQU01000127">
    <property type="protein sequence ID" value="OAN52918.1"/>
    <property type="molecule type" value="Genomic_DNA"/>
</dbReference>
<evidence type="ECO:0000256" key="1">
    <source>
        <dbReference type="SAM" id="MobiDB-lite"/>
    </source>
</evidence>
<keyword evidence="2" id="KW-0732">Signal</keyword>
<organism evidence="3 4">
    <name type="scientific">Magnetospirillum moscoviense</name>
    <dbReference type="NCBI Taxonomy" id="1437059"/>
    <lineage>
        <taxon>Bacteria</taxon>
        <taxon>Pseudomonadati</taxon>
        <taxon>Pseudomonadota</taxon>
        <taxon>Alphaproteobacteria</taxon>
        <taxon>Rhodospirillales</taxon>
        <taxon>Rhodospirillaceae</taxon>
        <taxon>Magnetospirillum</taxon>
    </lineage>
</organism>
<name>A0A178MTN4_9PROT</name>
<proteinExistence type="predicted"/>
<keyword evidence="4" id="KW-1185">Reference proteome</keyword>
<reference evidence="3 4" key="1">
    <citation type="submission" date="2016-04" db="EMBL/GenBank/DDBJ databases">
        <title>Draft genome sequence of freshwater magnetotactic bacteria Magnetospirillum marisnigri SP-1 and Magnetospirillum moscoviense BB-1.</title>
        <authorList>
            <person name="Koziaeva V."/>
            <person name="Dziuba M.V."/>
            <person name="Ivanov T.M."/>
            <person name="Kuznetsov B."/>
            <person name="Grouzdev D.S."/>
        </authorList>
    </citation>
    <scope>NUCLEOTIDE SEQUENCE [LARGE SCALE GENOMIC DNA]</scope>
    <source>
        <strain evidence="3 4">BB-1</strain>
    </source>
</reference>
<evidence type="ECO:0000313" key="3">
    <source>
        <dbReference type="EMBL" id="OAN52918.1"/>
    </source>
</evidence>
<gene>
    <name evidence="3" type="ORF">A6A05_10160</name>
</gene>
<dbReference type="STRING" id="1437059.A6A05_10160"/>